<sequence length="74" mass="7895">MSERPSRHQRRPTLGVLPVSLEDLSSLIADPPSSITSPPPRHQIPPPTPAAAPPANRDKKDDHNASKEGDASSN</sequence>
<comment type="caution">
    <text evidence="2">The sequence shown here is derived from an EMBL/GenBank/DDBJ whole genome shotgun (WGS) entry which is preliminary data.</text>
</comment>
<dbReference type="PANTHER" id="PTHR38527">
    <property type="entry name" value="OS01G0838200 PROTEIN"/>
    <property type="match status" value="1"/>
</dbReference>
<feature type="region of interest" description="Disordered" evidence="1">
    <location>
        <begin position="27"/>
        <end position="74"/>
    </location>
</feature>
<feature type="compositionally biased region" description="Basic and acidic residues" evidence="1">
    <location>
        <begin position="56"/>
        <end position="74"/>
    </location>
</feature>
<feature type="compositionally biased region" description="Pro residues" evidence="1">
    <location>
        <begin position="37"/>
        <end position="52"/>
    </location>
</feature>
<dbReference type="OrthoDB" id="1093753at2759"/>
<dbReference type="AlphaFoldDB" id="A0A8X7WRM4"/>
<proteinExistence type="predicted"/>
<dbReference type="PANTHER" id="PTHR38527:SF5">
    <property type="entry name" value="GENOME ASSEMBLY, CHROMOSOME: A03"/>
    <property type="match status" value="1"/>
</dbReference>
<accession>A0A8X7WRM4</accession>
<evidence type="ECO:0000256" key="1">
    <source>
        <dbReference type="SAM" id="MobiDB-lite"/>
    </source>
</evidence>
<reference evidence="2 3" key="1">
    <citation type="submission" date="2020-02" db="EMBL/GenBank/DDBJ databases">
        <authorList>
            <person name="Ma Q."/>
            <person name="Huang Y."/>
            <person name="Song X."/>
            <person name="Pei D."/>
        </authorList>
    </citation>
    <scope>NUCLEOTIDE SEQUENCE [LARGE SCALE GENOMIC DNA]</scope>
    <source>
        <strain evidence="2">Sxm20200214</strain>
        <tissue evidence="2">Leaf</tissue>
    </source>
</reference>
<evidence type="ECO:0000313" key="2">
    <source>
        <dbReference type="EMBL" id="KAG2335011.1"/>
    </source>
</evidence>
<protein>
    <submittedName>
        <fullName evidence="2">Uncharacterized protein</fullName>
    </submittedName>
</protein>
<dbReference type="EMBL" id="JAAMPC010000001">
    <property type="protein sequence ID" value="KAG2335011.1"/>
    <property type="molecule type" value="Genomic_DNA"/>
</dbReference>
<name>A0A8X7WRM4_BRACI</name>
<keyword evidence="3" id="KW-1185">Reference proteome</keyword>
<organism evidence="2 3">
    <name type="scientific">Brassica carinata</name>
    <name type="common">Ethiopian mustard</name>
    <name type="synonym">Abyssinian cabbage</name>
    <dbReference type="NCBI Taxonomy" id="52824"/>
    <lineage>
        <taxon>Eukaryota</taxon>
        <taxon>Viridiplantae</taxon>
        <taxon>Streptophyta</taxon>
        <taxon>Embryophyta</taxon>
        <taxon>Tracheophyta</taxon>
        <taxon>Spermatophyta</taxon>
        <taxon>Magnoliopsida</taxon>
        <taxon>eudicotyledons</taxon>
        <taxon>Gunneridae</taxon>
        <taxon>Pentapetalae</taxon>
        <taxon>rosids</taxon>
        <taxon>malvids</taxon>
        <taxon>Brassicales</taxon>
        <taxon>Brassicaceae</taxon>
        <taxon>Brassiceae</taxon>
        <taxon>Brassica</taxon>
    </lineage>
</organism>
<gene>
    <name evidence="2" type="ORF">Bca52824_006191</name>
</gene>
<dbReference type="Proteomes" id="UP000886595">
    <property type="component" value="Unassembled WGS sequence"/>
</dbReference>
<evidence type="ECO:0000313" key="3">
    <source>
        <dbReference type="Proteomes" id="UP000886595"/>
    </source>
</evidence>